<reference evidence="2" key="1">
    <citation type="submission" date="2016-03" db="EMBL/GenBank/DDBJ databases">
        <title>Draft genome sequence of Rosellinia necatrix.</title>
        <authorList>
            <person name="Kanematsu S."/>
        </authorList>
    </citation>
    <scope>NUCLEOTIDE SEQUENCE [LARGE SCALE GENOMIC DNA]</scope>
    <source>
        <strain evidence="2">W97</strain>
    </source>
</reference>
<dbReference type="STRING" id="77044.A0A1S7ULR7"/>
<dbReference type="GO" id="GO:0030414">
    <property type="term" value="F:peptidase inhibitor activity"/>
    <property type="evidence" value="ECO:0007669"/>
    <property type="project" value="TreeGrafter"/>
</dbReference>
<evidence type="ECO:0000256" key="1">
    <source>
        <dbReference type="SAM" id="MobiDB-lite"/>
    </source>
</evidence>
<proteinExistence type="predicted"/>
<dbReference type="GO" id="GO:0046578">
    <property type="term" value="P:regulation of Ras protein signal transduction"/>
    <property type="evidence" value="ECO:0007669"/>
    <property type="project" value="TreeGrafter"/>
</dbReference>
<dbReference type="SUPFAM" id="SSF49777">
    <property type="entry name" value="PEBP-like"/>
    <property type="match status" value="1"/>
</dbReference>
<keyword evidence="3" id="KW-1185">Reference proteome</keyword>
<evidence type="ECO:0000313" key="3">
    <source>
        <dbReference type="Proteomes" id="UP000054516"/>
    </source>
</evidence>
<dbReference type="OMA" id="LHWIQSD"/>
<dbReference type="Proteomes" id="UP000054516">
    <property type="component" value="Unassembled WGS sequence"/>
</dbReference>
<name>A0A1S7ULR7_ROSNE</name>
<dbReference type="PANTHER" id="PTHR11362">
    <property type="entry name" value="PHOSPHATIDYLETHANOLAMINE-BINDING PROTEIN"/>
    <property type="match status" value="1"/>
</dbReference>
<organism evidence="2">
    <name type="scientific">Rosellinia necatrix</name>
    <name type="common">White root-rot fungus</name>
    <dbReference type="NCBI Taxonomy" id="77044"/>
    <lineage>
        <taxon>Eukaryota</taxon>
        <taxon>Fungi</taxon>
        <taxon>Dikarya</taxon>
        <taxon>Ascomycota</taxon>
        <taxon>Pezizomycotina</taxon>
        <taxon>Sordariomycetes</taxon>
        <taxon>Xylariomycetidae</taxon>
        <taxon>Xylariales</taxon>
        <taxon>Xylariaceae</taxon>
        <taxon>Rosellinia</taxon>
    </lineage>
</organism>
<protein>
    <submittedName>
        <fullName evidence="2">Putative protease inhibitor</fullName>
    </submittedName>
</protein>
<dbReference type="AlphaFoldDB" id="A0A1S7ULR7"/>
<feature type="region of interest" description="Disordered" evidence="1">
    <location>
        <begin position="115"/>
        <end position="134"/>
    </location>
</feature>
<evidence type="ECO:0000313" key="2">
    <source>
        <dbReference type="EMBL" id="GAP84009.1"/>
    </source>
</evidence>
<dbReference type="GO" id="GO:0005543">
    <property type="term" value="F:phospholipid binding"/>
    <property type="evidence" value="ECO:0007669"/>
    <property type="project" value="TreeGrafter"/>
</dbReference>
<dbReference type="PANTHER" id="PTHR11362:SF78">
    <property type="entry name" value="PROTEASE INHIBITOR"/>
    <property type="match status" value="1"/>
</dbReference>
<dbReference type="Pfam" id="PF01161">
    <property type="entry name" value="PBP"/>
    <property type="match status" value="1"/>
</dbReference>
<dbReference type="GO" id="GO:0030162">
    <property type="term" value="P:regulation of proteolysis"/>
    <property type="evidence" value="ECO:0007669"/>
    <property type="project" value="TreeGrafter"/>
</dbReference>
<dbReference type="CDD" id="cd00866">
    <property type="entry name" value="PEBP_euk"/>
    <property type="match status" value="1"/>
</dbReference>
<gene>
    <name evidence="2" type="ORF">SAMD00023353_0602210</name>
</gene>
<dbReference type="InterPro" id="IPR035810">
    <property type="entry name" value="PEBP_euk"/>
</dbReference>
<sequence length="206" mass="21945">MGKETPSIRKTLAAASKATTLRIHFPEAAAREAGVRLSTAASKPAPTLSMSVSTSASSPDARYLAVSIDLDAPFPSFPFLGPILHGLHVDLVLDAAAADDDGFAPLRSAAAAAVADEEEEKEEEKEEEEWLVPYVGPGPPRPSAAHRYLFMVFAQPPALDAAGIRALLGLGTDVGLMTRMRWDQEAFERRLGLGEVLAGSYFLTRA</sequence>
<feature type="compositionally biased region" description="Acidic residues" evidence="1">
    <location>
        <begin position="115"/>
        <end position="130"/>
    </location>
</feature>
<dbReference type="OrthoDB" id="2506647at2759"/>
<dbReference type="EMBL" id="DF977451">
    <property type="protein sequence ID" value="GAP84009.1"/>
    <property type="molecule type" value="Genomic_DNA"/>
</dbReference>
<accession>A0A1S7ULR7</accession>
<dbReference type="InterPro" id="IPR008914">
    <property type="entry name" value="PEBP"/>
</dbReference>
<dbReference type="InterPro" id="IPR036610">
    <property type="entry name" value="PEBP-like_sf"/>
</dbReference>
<dbReference type="Gene3D" id="3.90.280.10">
    <property type="entry name" value="PEBP-like"/>
    <property type="match status" value="1"/>
</dbReference>